<accession>A0A2T4ULE6</accession>
<keyword evidence="1" id="KW-0175">Coiled coil</keyword>
<feature type="domain" description="PASTA" evidence="2">
    <location>
        <begin position="95"/>
        <end position="162"/>
    </location>
</feature>
<evidence type="ECO:0000313" key="3">
    <source>
        <dbReference type="EMBL" id="PTL60069.1"/>
    </source>
</evidence>
<reference evidence="3 4" key="1">
    <citation type="submission" date="2018-03" db="EMBL/GenBank/DDBJ databases">
        <title>Aquarubrobacter algicola gen. nov., sp. nov., a novel actinobacterium isolated from shallow eutrophic lake during the end of cyanobacterial harmful algal blooms.</title>
        <authorList>
            <person name="Chun S.J."/>
        </authorList>
    </citation>
    <scope>NUCLEOTIDE SEQUENCE [LARGE SCALE GENOMIC DNA]</scope>
    <source>
        <strain evidence="3 4">Seoho-28</strain>
    </source>
</reference>
<dbReference type="EMBL" id="PYYB01000001">
    <property type="protein sequence ID" value="PTL60069.1"/>
    <property type="molecule type" value="Genomic_DNA"/>
</dbReference>
<evidence type="ECO:0000259" key="2">
    <source>
        <dbReference type="PROSITE" id="PS51178"/>
    </source>
</evidence>
<dbReference type="OrthoDB" id="2004788at2"/>
<comment type="caution">
    <text evidence="3">The sequence shown here is derived from an EMBL/GenBank/DDBJ whole genome shotgun (WGS) entry which is preliminary data.</text>
</comment>
<keyword evidence="4" id="KW-1185">Reference proteome</keyword>
<dbReference type="Proteomes" id="UP000240739">
    <property type="component" value="Unassembled WGS sequence"/>
</dbReference>
<proteinExistence type="predicted"/>
<organism evidence="3 4">
    <name type="scientific">Paraconexibacter algicola</name>
    <dbReference type="NCBI Taxonomy" id="2133960"/>
    <lineage>
        <taxon>Bacteria</taxon>
        <taxon>Bacillati</taxon>
        <taxon>Actinomycetota</taxon>
        <taxon>Thermoleophilia</taxon>
        <taxon>Solirubrobacterales</taxon>
        <taxon>Paraconexibacteraceae</taxon>
        <taxon>Paraconexibacter</taxon>
    </lineage>
</organism>
<protein>
    <recommendedName>
        <fullName evidence="2">PASTA domain-containing protein</fullName>
    </recommendedName>
</protein>
<dbReference type="InterPro" id="IPR005543">
    <property type="entry name" value="PASTA_dom"/>
</dbReference>
<evidence type="ECO:0000256" key="1">
    <source>
        <dbReference type="SAM" id="Coils"/>
    </source>
</evidence>
<dbReference type="Gene3D" id="3.30.10.20">
    <property type="match status" value="1"/>
</dbReference>
<dbReference type="SMART" id="SM00740">
    <property type="entry name" value="PASTA"/>
    <property type="match status" value="1"/>
</dbReference>
<feature type="coiled-coil region" evidence="1">
    <location>
        <begin position="50"/>
        <end position="77"/>
    </location>
</feature>
<dbReference type="CDD" id="cd06577">
    <property type="entry name" value="PASTA_pknB"/>
    <property type="match status" value="1"/>
</dbReference>
<dbReference type="AlphaFoldDB" id="A0A2T4ULE6"/>
<dbReference type="PROSITE" id="PS51178">
    <property type="entry name" value="PASTA"/>
    <property type="match status" value="1"/>
</dbReference>
<evidence type="ECO:0000313" key="4">
    <source>
        <dbReference type="Proteomes" id="UP000240739"/>
    </source>
</evidence>
<sequence>MSTPPSTRRPGGLRARVGRRPLTWLSAVVLAALLVGVAIGQTDTVLAADLSKARSVNTRLQADLDAERRRATDAERARDTAVAKADRALAEARRITARGKVPSFQGQDVDTARDRAVVDDFDWRVTQRSSVSRAEPGTVIAQRPSAGRTLARGGTIELVVAKKPPPRPKQWVTIYSLDGAGSKRTGEFRIPGDVKVRVRYTFGGDSNDTLQLKTPEEGDDSFGDLIVNEIGPFSGSTRLYGKSGTYYFDVNGGSWTIEVQAFKRP</sequence>
<gene>
    <name evidence="3" type="ORF">C7Y72_10650</name>
</gene>
<dbReference type="RefSeq" id="WP_107568714.1">
    <property type="nucleotide sequence ID" value="NZ_PYYB01000001.1"/>
</dbReference>
<name>A0A2T4ULE6_9ACTN</name>
<dbReference type="Pfam" id="PF03793">
    <property type="entry name" value="PASTA"/>
    <property type="match status" value="1"/>
</dbReference>